<protein>
    <submittedName>
        <fullName evidence="1">Uncharacterized protein</fullName>
    </submittedName>
</protein>
<dbReference type="Proteomes" id="UP000465846">
    <property type="component" value="Chromosome"/>
</dbReference>
<reference evidence="1 2" key="1">
    <citation type="submission" date="2020-02" db="EMBL/GenBank/DDBJ databases">
        <title>Whole genome sequence of Halogeometricum borinquense strain wsp4.</title>
        <authorList>
            <person name="Verma D.K."/>
            <person name="Gopal K."/>
            <person name="Prasad E.S."/>
        </authorList>
    </citation>
    <scope>NUCLEOTIDE SEQUENCE [LARGE SCALE GENOMIC DNA]</scope>
    <source>
        <strain evidence="2">wsp4</strain>
    </source>
</reference>
<proteinExistence type="predicted"/>
<dbReference type="EMBL" id="CP048739">
    <property type="protein sequence ID" value="QIB74289.1"/>
    <property type="molecule type" value="Genomic_DNA"/>
</dbReference>
<evidence type="ECO:0000313" key="1">
    <source>
        <dbReference type="EMBL" id="QIB74289.1"/>
    </source>
</evidence>
<gene>
    <name evidence="1" type="ORF">G3I44_08340</name>
</gene>
<dbReference type="GeneID" id="44079403"/>
<name>A0A6C0UKB7_9EURY</name>
<dbReference type="RefSeq" id="WP_163486225.1">
    <property type="nucleotide sequence ID" value="NZ_CP048739.1"/>
</dbReference>
<accession>A0A6C0UKB7</accession>
<organism evidence="1 2">
    <name type="scientific">Halogeometricum borinquense</name>
    <dbReference type="NCBI Taxonomy" id="60847"/>
    <lineage>
        <taxon>Archaea</taxon>
        <taxon>Methanobacteriati</taxon>
        <taxon>Methanobacteriota</taxon>
        <taxon>Stenosarchaea group</taxon>
        <taxon>Halobacteria</taxon>
        <taxon>Halobacteriales</taxon>
        <taxon>Haloferacaceae</taxon>
        <taxon>Halogeometricum</taxon>
    </lineage>
</organism>
<dbReference type="AlphaFoldDB" id="A0A6C0UKB7"/>
<sequence>MNDEERAEFVDRMTRKYGEEAAASITLDTDDQRVPQLGMNPQRLVWDAAETLRVTDDSEEPFAESNNYAALYATDINRDDSKQYYVYWLWSSANGIDDGIRNMWSHVNLTNDADITVYDTASDRSENGTIGPHPKKTGQDTDEFAVRWKGSRDRVLAVTGTCVERRDSDDERGFNWNLHLEVDS</sequence>
<evidence type="ECO:0000313" key="2">
    <source>
        <dbReference type="Proteomes" id="UP000465846"/>
    </source>
</evidence>